<evidence type="ECO:0000256" key="1">
    <source>
        <dbReference type="SAM" id="Coils"/>
    </source>
</evidence>
<evidence type="ECO:0000313" key="4">
    <source>
        <dbReference type="Proteomes" id="UP000649604"/>
    </source>
</evidence>
<keyword evidence="2" id="KW-0812">Transmembrane</keyword>
<accession>A0A9D5JT63</accession>
<feature type="transmembrane region" description="Helical" evidence="2">
    <location>
        <begin position="160"/>
        <end position="181"/>
    </location>
</feature>
<gene>
    <name evidence="3" type="ORF">GF339_04160</name>
</gene>
<dbReference type="AlphaFoldDB" id="A0A9D5JT63"/>
<proteinExistence type="predicted"/>
<keyword evidence="1" id="KW-0175">Coiled coil</keyword>
<comment type="caution">
    <text evidence="3">The sequence shown here is derived from an EMBL/GenBank/DDBJ whole genome shotgun (WGS) entry which is preliminary data.</text>
</comment>
<dbReference type="EMBL" id="WJJP01000130">
    <property type="protein sequence ID" value="MBD3323753.1"/>
    <property type="molecule type" value="Genomic_DNA"/>
</dbReference>
<dbReference type="Proteomes" id="UP000649604">
    <property type="component" value="Unassembled WGS sequence"/>
</dbReference>
<feature type="transmembrane region" description="Helical" evidence="2">
    <location>
        <begin position="12"/>
        <end position="31"/>
    </location>
</feature>
<reference evidence="3" key="1">
    <citation type="submission" date="2019-11" db="EMBL/GenBank/DDBJ databases">
        <title>Microbial mats filling the niche in hypersaline microbial mats.</title>
        <authorList>
            <person name="Wong H.L."/>
            <person name="Macleod F.I."/>
            <person name="White R.A. III"/>
            <person name="Burns B.P."/>
        </authorList>
    </citation>
    <scope>NUCLEOTIDE SEQUENCE</scope>
    <source>
        <strain evidence="3">Rbin_158</strain>
    </source>
</reference>
<name>A0A9D5JT63_9BACT</name>
<evidence type="ECO:0008006" key="5">
    <source>
        <dbReference type="Google" id="ProtNLM"/>
    </source>
</evidence>
<keyword evidence="2" id="KW-1133">Transmembrane helix</keyword>
<sequence>MKSSIKTFGFYFAELIITTTAYIFLVWYFASQEYIFSSYNREISWLILILFGIGIAIIVYHLRSLYREEHQIARTQETVGNFQGAVSRLLQQKHAVSAEVLNTNLRNTVDDHFASLEPSLIKTRIYRLVKMMSSARPLDQDSLSLLMQQKEEPKGARVRYIAGILIMIGLLGTFLGLVQAIKYLQHFFTATESVDLTTLLSDMKQTLGGLDKAFGTSIGGITAYLVLGYLTTVLRAKQSHVLVQIEDLTVEDLLPTFQGVQREKPEGVASYIIDTLQAIPTTMSTQLVPVLEEVVTRTDSGLAEELKTTSASLRQAAEEMQAGQRVFGETLQSFGEFLATFRDSREQLLDSQQTVASGIQEFSGVLHQMKDNQAMLASSLDMTRNTLAHSESNLESMRDIVTQMHSIWTHNQQAFETMTSAIQGEHELLRQTTQRMETFLATATNEASTSFQTAQQQFTSLMQENAEVYRKLLESHSLLTTLLHDIKHFILDEQNGLRLLSASLDETFGDTRTQYLHLSDHLEELYKRIQESQEQLTHVQDTTTTIQQQLQTRRTP</sequence>
<protein>
    <recommendedName>
        <fullName evidence="5">MotA/TolQ/ExbB proton channel domain-containing protein</fullName>
    </recommendedName>
</protein>
<feature type="coiled-coil region" evidence="1">
    <location>
        <begin position="515"/>
        <end position="542"/>
    </location>
</feature>
<evidence type="ECO:0000256" key="2">
    <source>
        <dbReference type="SAM" id="Phobius"/>
    </source>
</evidence>
<evidence type="ECO:0000313" key="3">
    <source>
        <dbReference type="EMBL" id="MBD3323753.1"/>
    </source>
</evidence>
<organism evidence="3 4">
    <name type="scientific">candidate division KSB3 bacterium</name>
    <dbReference type="NCBI Taxonomy" id="2044937"/>
    <lineage>
        <taxon>Bacteria</taxon>
        <taxon>candidate division KSB3</taxon>
    </lineage>
</organism>
<feature type="transmembrane region" description="Helical" evidence="2">
    <location>
        <begin position="43"/>
        <end position="62"/>
    </location>
</feature>
<keyword evidence="2" id="KW-0472">Membrane</keyword>